<evidence type="ECO:0000259" key="1">
    <source>
        <dbReference type="Pfam" id="PF01610"/>
    </source>
</evidence>
<accession>A0ABW2EDD8</accession>
<dbReference type="Pfam" id="PF01610">
    <property type="entry name" value="DDE_Tnp_ISL3"/>
    <property type="match status" value="1"/>
</dbReference>
<proteinExistence type="predicted"/>
<keyword evidence="3" id="KW-1185">Reference proteome</keyword>
<sequence length="62" mass="7682">MSLKRWKKEILQAFMYLFNNGHIECVNNTNKVLKRNSYGINKSYERLKNKILWQQEMKNFWI</sequence>
<comment type="caution">
    <text evidence="2">The sequence shown here is derived from an EMBL/GenBank/DDBJ whole genome shotgun (WGS) entry which is preliminary data.</text>
</comment>
<name>A0ABW2EDD8_9BACI</name>
<gene>
    <name evidence="2" type="ORF">ACFQIC_00400</name>
</gene>
<evidence type="ECO:0000313" key="3">
    <source>
        <dbReference type="Proteomes" id="UP001596410"/>
    </source>
</evidence>
<evidence type="ECO:0000313" key="2">
    <source>
        <dbReference type="EMBL" id="MFC7060329.1"/>
    </source>
</evidence>
<reference evidence="3" key="1">
    <citation type="journal article" date="2019" name="Int. J. Syst. Evol. Microbiol.">
        <title>The Global Catalogue of Microorganisms (GCM) 10K type strain sequencing project: providing services to taxonomists for standard genome sequencing and annotation.</title>
        <authorList>
            <consortium name="The Broad Institute Genomics Platform"/>
            <consortium name="The Broad Institute Genome Sequencing Center for Infectious Disease"/>
            <person name="Wu L."/>
            <person name="Ma J."/>
        </authorList>
    </citation>
    <scope>NUCLEOTIDE SEQUENCE [LARGE SCALE GENOMIC DNA]</scope>
    <source>
        <strain evidence="3">CGMCC 4.1621</strain>
    </source>
</reference>
<dbReference type="EMBL" id="JBHSZV010000004">
    <property type="protein sequence ID" value="MFC7060329.1"/>
    <property type="molecule type" value="Genomic_DNA"/>
</dbReference>
<dbReference type="RefSeq" id="WP_390216889.1">
    <property type="nucleotide sequence ID" value="NZ_JBHSZV010000004.1"/>
</dbReference>
<organism evidence="2 3">
    <name type="scientific">Halobacillus seohaensis</name>
    <dbReference type="NCBI Taxonomy" id="447421"/>
    <lineage>
        <taxon>Bacteria</taxon>
        <taxon>Bacillati</taxon>
        <taxon>Bacillota</taxon>
        <taxon>Bacilli</taxon>
        <taxon>Bacillales</taxon>
        <taxon>Bacillaceae</taxon>
        <taxon>Halobacillus</taxon>
    </lineage>
</organism>
<protein>
    <submittedName>
        <fullName evidence="2">Transposase</fullName>
    </submittedName>
</protein>
<dbReference type="InterPro" id="IPR002560">
    <property type="entry name" value="Transposase_DDE"/>
</dbReference>
<feature type="domain" description="Transposase IS204/IS1001/IS1096/IS1165 DDE" evidence="1">
    <location>
        <begin position="2"/>
        <end position="49"/>
    </location>
</feature>
<dbReference type="Proteomes" id="UP001596410">
    <property type="component" value="Unassembled WGS sequence"/>
</dbReference>